<name>A0ABV0NPN1_9TELE</name>
<keyword evidence="1" id="KW-1133">Transmembrane helix</keyword>
<feature type="transmembrane region" description="Helical" evidence="1">
    <location>
        <begin position="34"/>
        <end position="55"/>
    </location>
</feature>
<evidence type="ECO:0000313" key="3">
    <source>
        <dbReference type="Proteomes" id="UP001476798"/>
    </source>
</evidence>
<comment type="caution">
    <text evidence="2">The sequence shown here is derived from an EMBL/GenBank/DDBJ whole genome shotgun (WGS) entry which is preliminary data.</text>
</comment>
<proteinExistence type="predicted"/>
<evidence type="ECO:0000256" key="1">
    <source>
        <dbReference type="SAM" id="Phobius"/>
    </source>
</evidence>
<sequence length="103" mass="11187">MPQSPCLFSATFSPDGHTGKQCYFPHLPQHISSLGFICSPLSPLVILPVIIRFYASFSVCAPSPVSRIPVMFCLCSTVGFTASYFINHLHAHPKFLSAVGTKS</sequence>
<reference evidence="2 3" key="1">
    <citation type="submission" date="2021-06" db="EMBL/GenBank/DDBJ databases">
        <authorList>
            <person name="Palmer J.M."/>
        </authorList>
    </citation>
    <scope>NUCLEOTIDE SEQUENCE [LARGE SCALE GENOMIC DNA]</scope>
    <source>
        <strain evidence="2 3">GA_2019</strain>
        <tissue evidence="2">Muscle</tissue>
    </source>
</reference>
<evidence type="ECO:0000313" key="2">
    <source>
        <dbReference type="EMBL" id="MEQ2173359.1"/>
    </source>
</evidence>
<feature type="transmembrane region" description="Helical" evidence="1">
    <location>
        <begin position="67"/>
        <end position="86"/>
    </location>
</feature>
<keyword evidence="1" id="KW-0812">Transmembrane</keyword>
<protein>
    <submittedName>
        <fullName evidence="2">Uncharacterized protein</fullName>
    </submittedName>
</protein>
<gene>
    <name evidence="2" type="ORF">GOODEAATRI_031383</name>
</gene>
<accession>A0ABV0NPN1</accession>
<dbReference type="Proteomes" id="UP001476798">
    <property type="component" value="Unassembled WGS sequence"/>
</dbReference>
<keyword evidence="1" id="KW-0472">Membrane</keyword>
<organism evidence="2 3">
    <name type="scientific">Goodea atripinnis</name>
    <dbReference type="NCBI Taxonomy" id="208336"/>
    <lineage>
        <taxon>Eukaryota</taxon>
        <taxon>Metazoa</taxon>
        <taxon>Chordata</taxon>
        <taxon>Craniata</taxon>
        <taxon>Vertebrata</taxon>
        <taxon>Euteleostomi</taxon>
        <taxon>Actinopterygii</taxon>
        <taxon>Neopterygii</taxon>
        <taxon>Teleostei</taxon>
        <taxon>Neoteleostei</taxon>
        <taxon>Acanthomorphata</taxon>
        <taxon>Ovalentaria</taxon>
        <taxon>Atherinomorphae</taxon>
        <taxon>Cyprinodontiformes</taxon>
        <taxon>Goodeidae</taxon>
        <taxon>Goodea</taxon>
    </lineage>
</organism>
<keyword evidence="3" id="KW-1185">Reference proteome</keyword>
<dbReference type="EMBL" id="JAHRIO010045295">
    <property type="protein sequence ID" value="MEQ2173359.1"/>
    <property type="molecule type" value="Genomic_DNA"/>
</dbReference>